<feature type="transmembrane region" description="Helical" evidence="1">
    <location>
        <begin position="90"/>
        <end position="112"/>
    </location>
</feature>
<dbReference type="SUPFAM" id="SSF103473">
    <property type="entry name" value="MFS general substrate transporter"/>
    <property type="match status" value="1"/>
</dbReference>
<dbReference type="PANTHER" id="PTHR11360">
    <property type="entry name" value="MONOCARBOXYLATE TRANSPORTER"/>
    <property type="match status" value="1"/>
</dbReference>
<keyword evidence="1" id="KW-0472">Membrane</keyword>
<dbReference type="InterPro" id="IPR050327">
    <property type="entry name" value="Proton-linked_MCT"/>
</dbReference>
<accession>A0AA43QEM5</accession>
<feature type="transmembrane region" description="Helical" evidence="1">
    <location>
        <begin position="119"/>
        <end position="142"/>
    </location>
</feature>
<dbReference type="Gene3D" id="1.20.1250.20">
    <property type="entry name" value="MFS general substrate transporter like domains"/>
    <property type="match status" value="1"/>
</dbReference>
<dbReference type="EMBL" id="JAPUFD010000001">
    <property type="protein sequence ID" value="MDI1485187.1"/>
    <property type="molecule type" value="Genomic_DNA"/>
</dbReference>
<protein>
    <submittedName>
        <fullName evidence="2">Uncharacterized protein</fullName>
    </submittedName>
</protein>
<sequence length="297" mass="32590">MSFVLLRSHKVERTRPRSLIDTQAFRELPFMSYVFALAILFSGYFVPLFYIPTYAITHLHTTGDLAFYLLAVTNAAAFLGRLVPGFVPRWFATVQVLPLATAAGGALVFAWIGVHNLAGLVVFCIIYGILSGVIITVTTLMVSDLSPPGAVHETIGTRLGMAYFSCGIGLLIGSPIAGALTDTSKGDFLKAQVWGGATLLGGATSKIHKVIIEMMYLTPITSKEPMPLFLWHRHQPPRQDCLILGPSNKLEYHRASSQGSLLQLPITWSLKEQLPVRRCEISRLRSNMSLMLSTLLD</sequence>
<evidence type="ECO:0000256" key="1">
    <source>
        <dbReference type="SAM" id="Phobius"/>
    </source>
</evidence>
<keyword evidence="3" id="KW-1185">Reference proteome</keyword>
<keyword evidence="1" id="KW-0812">Transmembrane</keyword>
<dbReference type="Proteomes" id="UP001161017">
    <property type="component" value="Unassembled WGS sequence"/>
</dbReference>
<evidence type="ECO:0000313" key="2">
    <source>
        <dbReference type="EMBL" id="MDI1485187.1"/>
    </source>
</evidence>
<feature type="transmembrane region" description="Helical" evidence="1">
    <location>
        <begin position="30"/>
        <end position="53"/>
    </location>
</feature>
<evidence type="ECO:0000313" key="3">
    <source>
        <dbReference type="Proteomes" id="UP001161017"/>
    </source>
</evidence>
<feature type="transmembrane region" description="Helical" evidence="1">
    <location>
        <begin position="162"/>
        <end position="180"/>
    </location>
</feature>
<proteinExistence type="predicted"/>
<dbReference type="PANTHER" id="PTHR11360:SF284">
    <property type="entry name" value="EG:103B4.3 PROTEIN-RELATED"/>
    <property type="match status" value="1"/>
</dbReference>
<gene>
    <name evidence="2" type="ORF">OHK93_000322</name>
</gene>
<feature type="transmembrane region" description="Helical" evidence="1">
    <location>
        <begin position="65"/>
        <end position="84"/>
    </location>
</feature>
<comment type="caution">
    <text evidence="2">The sequence shown here is derived from an EMBL/GenBank/DDBJ whole genome shotgun (WGS) entry which is preliminary data.</text>
</comment>
<name>A0AA43QEM5_9LECA</name>
<organism evidence="2 3">
    <name type="scientific">Ramalina farinacea</name>
    <dbReference type="NCBI Taxonomy" id="258253"/>
    <lineage>
        <taxon>Eukaryota</taxon>
        <taxon>Fungi</taxon>
        <taxon>Dikarya</taxon>
        <taxon>Ascomycota</taxon>
        <taxon>Pezizomycotina</taxon>
        <taxon>Lecanoromycetes</taxon>
        <taxon>OSLEUM clade</taxon>
        <taxon>Lecanoromycetidae</taxon>
        <taxon>Lecanorales</taxon>
        <taxon>Lecanorineae</taxon>
        <taxon>Ramalinaceae</taxon>
        <taxon>Ramalina</taxon>
    </lineage>
</organism>
<reference evidence="2" key="1">
    <citation type="journal article" date="2023" name="Genome Biol. Evol.">
        <title>First Whole Genome Sequence and Flow Cytometry Genome Size Data for the Lichen-Forming Fungus Ramalina farinacea (Ascomycota).</title>
        <authorList>
            <person name="Llewellyn T."/>
            <person name="Mian S."/>
            <person name="Hill R."/>
            <person name="Leitch I.J."/>
            <person name="Gaya E."/>
        </authorList>
    </citation>
    <scope>NUCLEOTIDE SEQUENCE</scope>
    <source>
        <strain evidence="2">LIQ254RAFAR</strain>
    </source>
</reference>
<dbReference type="AlphaFoldDB" id="A0AA43QEM5"/>
<keyword evidence="1" id="KW-1133">Transmembrane helix</keyword>
<dbReference type="InterPro" id="IPR036259">
    <property type="entry name" value="MFS_trans_sf"/>
</dbReference>